<name>A0ABS4U0A4_9PSEU</name>
<gene>
    <name evidence="1" type="ORF">JOF56_010474</name>
</gene>
<reference evidence="1 2" key="1">
    <citation type="submission" date="2021-03" db="EMBL/GenBank/DDBJ databases">
        <title>Sequencing the genomes of 1000 actinobacteria strains.</title>
        <authorList>
            <person name="Klenk H.-P."/>
        </authorList>
    </citation>
    <scope>NUCLEOTIDE SEQUENCE [LARGE SCALE GENOMIC DNA]</scope>
    <source>
        <strain evidence="1 2">DSM 46670</strain>
    </source>
</reference>
<accession>A0ABS4U0A4</accession>
<keyword evidence="2" id="KW-1185">Reference proteome</keyword>
<dbReference type="Proteomes" id="UP001519332">
    <property type="component" value="Unassembled WGS sequence"/>
</dbReference>
<dbReference type="RefSeq" id="WP_245381312.1">
    <property type="nucleotide sequence ID" value="NZ_JAGINW010000001.1"/>
</dbReference>
<organism evidence="1 2">
    <name type="scientific">Kibdelosporangium banguiense</name>
    <dbReference type="NCBI Taxonomy" id="1365924"/>
    <lineage>
        <taxon>Bacteria</taxon>
        <taxon>Bacillati</taxon>
        <taxon>Actinomycetota</taxon>
        <taxon>Actinomycetes</taxon>
        <taxon>Pseudonocardiales</taxon>
        <taxon>Pseudonocardiaceae</taxon>
        <taxon>Kibdelosporangium</taxon>
    </lineage>
</organism>
<evidence type="ECO:0000313" key="2">
    <source>
        <dbReference type="Proteomes" id="UP001519332"/>
    </source>
</evidence>
<comment type="caution">
    <text evidence="1">The sequence shown here is derived from an EMBL/GenBank/DDBJ whole genome shotgun (WGS) entry which is preliminary data.</text>
</comment>
<evidence type="ECO:0000313" key="1">
    <source>
        <dbReference type="EMBL" id="MBP2330089.1"/>
    </source>
</evidence>
<dbReference type="Gene3D" id="3.90.25.10">
    <property type="entry name" value="UDP-galactose 4-epimerase, domain 1"/>
    <property type="match status" value="1"/>
</dbReference>
<dbReference type="EMBL" id="JAGINW010000001">
    <property type="protein sequence ID" value="MBP2330089.1"/>
    <property type="molecule type" value="Genomic_DNA"/>
</dbReference>
<proteinExistence type="predicted"/>
<protein>
    <submittedName>
        <fullName evidence="1">Uncharacterized protein</fullName>
    </submittedName>
</protein>
<sequence>MPRPSSARLPVSRCANPVSAAEFATRLVHAGVPAPFAEILASLDDGIRQGGEDRVTSAVPDITGRSARSFRDFIAGSHAVENR</sequence>